<organism evidence="1 2">
    <name type="scientific">Microdochium bolleyi</name>
    <dbReference type="NCBI Taxonomy" id="196109"/>
    <lineage>
        <taxon>Eukaryota</taxon>
        <taxon>Fungi</taxon>
        <taxon>Dikarya</taxon>
        <taxon>Ascomycota</taxon>
        <taxon>Pezizomycotina</taxon>
        <taxon>Sordariomycetes</taxon>
        <taxon>Xylariomycetidae</taxon>
        <taxon>Xylariales</taxon>
        <taxon>Microdochiaceae</taxon>
        <taxon>Microdochium</taxon>
    </lineage>
</organism>
<reference evidence="2" key="1">
    <citation type="submission" date="2016-02" db="EMBL/GenBank/DDBJ databases">
        <title>Draft genome sequence of Microdochium bolleyi, a fungal endophyte of beachgrass.</title>
        <authorList>
            <consortium name="DOE Joint Genome Institute"/>
            <person name="David A.S."/>
            <person name="May G."/>
            <person name="Haridas S."/>
            <person name="Lim J."/>
            <person name="Wang M."/>
            <person name="Labutti K."/>
            <person name="Lipzen A."/>
            <person name="Barry K."/>
            <person name="Grigoriev I.V."/>
        </authorList>
    </citation>
    <scope>NUCLEOTIDE SEQUENCE [LARGE SCALE GENOMIC DNA]</scope>
    <source>
        <strain evidence="2">J235TASD1</strain>
    </source>
</reference>
<dbReference type="EMBL" id="KQ964255">
    <property type="protein sequence ID" value="KXJ89590.1"/>
    <property type="molecule type" value="Genomic_DNA"/>
</dbReference>
<name>A0A136IX27_9PEZI</name>
<keyword evidence="2" id="KW-1185">Reference proteome</keyword>
<evidence type="ECO:0000313" key="1">
    <source>
        <dbReference type="EMBL" id="KXJ89590.1"/>
    </source>
</evidence>
<accession>A0A136IX27</accession>
<sequence>MATPHAADNASATYSCRRTDSDSVGADAAIFGQWGAVPAVGLVWLQITTWLLG</sequence>
<proteinExistence type="predicted"/>
<dbReference type="Proteomes" id="UP000070501">
    <property type="component" value="Unassembled WGS sequence"/>
</dbReference>
<protein>
    <submittedName>
        <fullName evidence="1">Uncharacterized protein</fullName>
    </submittedName>
</protein>
<evidence type="ECO:0000313" key="2">
    <source>
        <dbReference type="Proteomes" id="UP000070501"/>
    </source>
</evidence>
<gene>
    <name evidence="1" type="ORF">Micbo1qcDRAFT_165710</name>
</gene>
<dbReference type="AlphaFoldDB" id="A0A136IX27"/>
<dbReference type="InParanoid" id="A0A136IX27"/>